<keyword evidence="1" id="KW-0812">Transmembrane</keyword>
<feature type="transmembrane region" description="Helical" evidence="1">
    <location>
        <begin position="84"/>
        <end position="110"/>
    </location>
</feature>
<accession>A0A8F7GNC0</accession>
<dbReference type="Gene3D" id="1.20.120.1200">
    <property type="entry name" value="NADH-ubiquinone/plastoquinone oxidoreductase chain 6, subunit NuoJ"/>
    <property type="match status" value="1"/>
</dbReference>
<gene>
    <name evidence="2" type="primary">nad6</name>
</gene>
<feature type="transmembrane region" description="Helical" evidence="1">
    <location>
        <begin position="47"/>
        <end position="72"/>
    </location>
</feature>
<keyword evidence="2" id="KW-0496">Mitochondrion</keyword>
<evidence type="ECO:0000313" key="2">
    <source>
        <dbReference type="EMBL" id="QXU59679.1"/>
    </source>
</evidence>
<evidence type="ECO:0000256" key="1">
    <source>
        <dbReference type="SAM" id="Phobius"/>
    </source>
</evidence>
<dbReference type="AlphaFoldDB" id="A0A8F7GNC0"/>
<proteinExistence type="predicted"/>
<sequence length="151" mass="17415">MFLNLCLFTYFMTLLLFSVISHSVYYCILLVINSLICCTLCYCVFGFSWYALLFCLVYVGGVYILFIFVSVHSPNSSVVPYWNINFYSLTGLLFLGGSLGLTVCFFFTSYECSSYLCNLEEGYFYVCLCLMLVFGFIVLSLIMSVKENYYR</sequence>
<organism evidence="2">
    <name type="scientific">Cephalochlamys namaquensis</name>
    <dbReference type="NCBI Taxonomy" id="406060"/>
    <lineage>
        <taxon>Eukaryota</taxon>
        <taxon>Metazoa</taxon>
        <taxon>Spiralia</taxon>
        <taxon>Lophotrochozoa</taxon>
        <taxon>Platyhelminthes</taxon>
        <taxon>Cestoda</taxon>
        <taxon>Eucestoda</taxon>
        <taxon>Pseudophyllidea</taxon>
        <taxon>Cephalochlamydidae</taxon>
        <taxon>Cephalochlamys</taxon>
    </lineage>
</organism>
<keyword evidence="1" id="KW-0472">Membrane</keyword>
<keyword evidence="1" id="KW-1133">Transmembrane helix</keyword>
<protein>
    <submittedName>
        <fullName evidence="2">NADH dehydrogenase subunit 6</fullName>
    </submittedName>
</protein>
<dbReference type="InterPro" id="IPR042106">
    <property type="entry name" value="Nuo/plastoQ_OxRdtase_6_NuoJ"/>
</dbReference>
<geneLocation type="mitochondrion" evidence="2"/>
<name>A0A8F7GNC0_9CEST</name>
<reference evidence="2" key="1">
    <citation type="journal article" date="2021" name="Mol. Phylogenet. Evol.">
        <title>Evolutionary transitions in broad tapeworms (Cestoda: Diphyllobothriidea) revealed by mitogenome and nuclear ribosomal operon phylogenetics.</title>
        <authorList>
            <person name="Fraija-Fernandez N."/>
            <person name="Waeschenbach A."/>
            <person name="Briscoe A.G."/>
            <person name="Hocking S."/>
            <person name="Kuchta Resource R."/>
            <person name="Nyman Resource T."/>
            <person name="Timothy J Littlewood D."/>
        </authorList>
    </citation>
    <scope>NUCLEOTIDE SEQUENCE</scope>
</reference>
<feature type="transmembrane region" description="Helical" evidence="1">
    <location>
        <begin position="122"/>
        <end position="145"/>
    </location>
</feature>
<dbReference type="EMBL" id="MW602524">
    <property type="protein sequence ID" value="QXU59679.1"/>
    <property type="molecule type" value="Genomic_DNA"/>
</dbReference>